<protein>
    <submittedName>
        <fullName evidence="1">Uncharacterized protein</fullName>
    </submittedName>
</protein>
<dbReference type="Proteomes" id="UP001312865">
    <property type="component" value="Unassembled WGS sequence"/>
</dbReference>
<sequence>MRNILKYIKGLNGKMIMYSGSYCLGGGDLLGYFFEFGATYSWSGTF</sequence>
<dbReference type="RefSeq" id="WP_336586320.1">
    <property type="nucleotide sequence ID" value="NZ_JBBAXC010000005.1"/>
</dbReference>
<proteinExistence type="predicted"/>
<dbReference type="EMBL" id="JBBAXC010000005">
    <property type="protein sequence ID" value="MEI5906878.1"/>
    <property type="molecule type" value="Genomic_DNA"/>
</dbReference>
<keyword evidence="2" id="KW-1185">Reference proteome</keyword>
<name>A0ABU8HCU9_9BACI</name>
<evidence type="ECO:0000313" key="1">
    <source>
        <dbReference type="EMBL" id="MEI5906878.1"/>
    </source>
</evidence>
<accession>A0ABU8HCU9</accession>
<evidence type="ECO:0000313" key="2">
    <source>
        <dbReference type="Proteomes" id="UP001312865"/>
    </source>
</evidence>
<reference evidence="1 2" key="1">
    <citation type="journal article" date="2018" name="J. Microbiol.">
        <title>Bacillus spongiae sp. nov., isolated from sponge of Jeju Island.</title>
        <authorList>
            <person name="Lee G.E."/>
            <person name="Im W.T."/>
            <person name="Park J.S."/>
        </authorList>
    </citation>
    <scope>NUCLEOTIDE SEQUENCE [LARGE SCALE GENOMIC DNA]</scope>
    <source>
        <strain evidence="1 2">135PIL107-10</strain>
    </source>
</reference>
<gene>
    <name evidence="1" type="ORF">WAK64_07375</name>
</gene>
<comment type="caution">
    <text evidence="1">The sequence shown here is derived from an EMBL/GenBank/DDBJ whole genome shotgun (WGS) entry which is preliminary data.</text>
</comment>
<organism evidence="1 2">
    <name type="scientific">Bacillus spongiae</name>
    <dbReference type="NCBI Taxonomy" id="2683610"/>
    <lineage>
        <taxon>Bacteria</taxon>
        <taxon>Bacillati</taxon>
        <taxon>Bacillota</taxon>
        <taxon>Bacilli</taxon>
        <taxon>Bacillales</taxon>
        <taxon>Bacillaceae</taxon>
        <taxon>Bacillus</taxon>
    </lineage>
</organism>